<proteinExistence type="predicted"/>
<dbReference type="Proteomes" id="UP000821845">
    <property type="component" value="Chromosome 5"/>
</dbReference>
<evidence type="ECO:0000313" key="2">
    <source>
        <dbReference type="Proteomes" id="UP000821845"/>
    </source>
</evidence>
<evidence type="ECO:0000313" key="1">
    <source>
        <dbReference type="EMBL" id="KAH6931396.1"/>
    </source>
</evidence>
<gene>
    <name evidence="1" type="ORF">HPB50_024258</name>
</gene>
<reference evidence="1" key="1">
    <citation type="submission" date="2020-05" db="EMBL/GenBank/DDBJ databases">
        <title>Large-scale comparative analyses of tick genomes elucidate their genetic diversity and vector capacities.</title>
        <authorList>
            <person name="Jia N."/>
            <person name="Wang J."/>
            <person name="Shi W."/>
            <person name="Du L."/>
            <person name="Sun Y."/>
            <person name="Zhan W."/>
            <person name="Jiang J."/>
            <person name="Wang Q."/>
            <person name="Zhang B."/>
            <person name="Ji P."/>
            <person name="Sakyi L.B."/>
            <person name="Cui X."/>
            <person name="Yuan T."/>
            <person name="Jiang B."/>
            <person name="Yang W."/>
            <person name="Lam T.T.-Y."/>
            <person name="Chang Q."/>
            <person name="Ding S."/>
            <person name="Wang X."/>
            <person name="Zhu J."/>
            <person name="Ruan X."/>
            <person name="Zhao L."/>
            <person name="Wei J."/>
            <person name="Que T."/>
            <person name="Du C."/>
            <person name="Cheng J."/>
            <person name="Dai P."/>
            <person name="Han X."/>
            <person name="Huang E."/>
            <person name="Gao Y."/>
            <person name="Liu J."/>
            <person name="Shao H."/>
            <person name="Ye R."/>
            <person name="Li L."/>
            <person name="Wei W."/>
            <person name="Wang X."/>
            <person name="Wang C."/>
            <person name="Yang T."/>
            <person name="Huo Q."/>
            <person name="Li W."/>
            <person name="Guo W."/>
            <person name="Chen H."/>
            <person name="Zhou L."/>
            <person name="Ni X."/>
            <person name="Tian J."/>
            <person name="Zhou Y."/>
            <person name="Sheng Y."/>
            <person name="Liu T."/>
            <person name="Pan Y."/>
            <person name="Xia L."/>
            <person name="Li J."/>
            <person name="Zhao F."/>
            <person name="Cao W."/>
        </authorList>
    </citation>
    <scope>NUCLEOTIDE SEQUENCE</scope>
    <source>
        <strain evidence="1">Hyas-2018</strain>
    </source>
</reference>
<protein>
    <submittedName>
        <fullName evidence="1">Uncharacterized protein</fullName>
    </submittedName>
</protein>
<sequence length="100" mass="10593">MPTRTQQESHAIGAHRITNASVGFATLPGTGSAIEGNDVLLRPSPNPWNPPPRRSVSQERFVPAAGGSDDDDDISPHRRRFSPGELIAAGVSTQPTPGTR</sequence>
<keyword evidence="2" id="KW-1185">Reference proteome</keyword>
<name>A0ACB7S8W4_HYAAI</name>
<comment type="caution">
    <text evidence="1">The sequence shown here is derived from an EMBL/GenBank/DDBJ whole genome shotgun (WGS) entry which is preliminary data.</text>
</comment>
<dbReference type="EMBL" id="CM023485">
    <property type="protein sequence ID" value="KAH6931396.1"/>
    <property type="molecule type" value="Genomic_DNA"/>
</dbReference>
<organism evidence="1 2">
    <name type="scientific">Hyalomma asiaticum</name>
    <name type="common">Tick</name>
    <dbReference type="NCBI Taxonomy" id="266040"/>
    <lineage>
        <taxon>Eukaryota</taxon>
        <taxon>Metazoa</taxon>
        <taxon>Ecdysozoa</taxon>
        <taxon>Arthropoda</taxon>
        <taxon>Chelicerata</taxon>
        <taxon>Arachnida</taxon>
        <taxon>Acari</taxon>
        <taxon>Parasitiformes</taxon>
        <taxon>Ixodida</taxon>
        <taxon>Ixodoidea</taxon>
        <taxon>Ixodidae</taxon>
        <taxon>Hyalomminae</taxon>
        <taxon>Hyalomma</taxon>
    </lineage>
</organism>
<accession>A0ACB7S8W4</accession>